<dbReference type="Pfam" id="PF01494">
    <property type="entry name" value="FAD_binding_3"/>
    <property type="match status" value="1"/>
</dbReference>
<dbReference type="KEGG" id="mbrn:90968031"/>
<dbReference type="Pfam" id="PF13450">
    <property type="entry name" value="NAD_binding_8"/>
    <property type="match status" value="1"/>
</dbReference>
<dbReference type="PANTHER" id="PTHR13789">
    <property type="entry name" value="MONOOXYGENASE"/>
    <property type="match status" value="1"/>
</dbReference>
<dbReference type="GeneID" id="90968031"/>
<keyword evidence="5 7" id="KW-0503">Monooxygenase</keyword>
<evidence type="ECO:0000256" key="3">
    <source>
        <dbReference type="ARBA" id="ARBA00022827"/>
    </source>
</evidence>
<reference evidence="7 8" key="1">
    <citation type="submission" date="2020-07" db="EMBL/GenBank/DDBJ databases">
        <title>Telomere length de novo assembly of all 7 chromosomes of the fungus, Metarhizium brunneum, using a novel assembly pipeline.</title>
        <authorList>
            <person name="Saud z."/>
            <person name="Kortsinoglou A."/>
            <person name="Kouvelis V.N."/>
            <person name="Butt T.M."/>
        </authorList>
    </citation>
    <scope>NUCLEOTIDE SEQUENCE [LARGE SCALE GENOMIC DNA]</scope>
    <source>
        <strain evidence="7 8">4556</strain>
    </source>
</reference>
<dbReference type="SUPFAM" id="SSF54373">
    <property type="entry name" value="FAD-linked reductases, C-terminal domain"/>
    <property type="match status" value="1"/>
</dbReference>
<dbReference type="GO" id="GO:0004497">
    <property type="term" value="F:monooxygenase activity"/>
    <property type="evidence" value="ECO:0007669"/>
    <property type="project" value="UniProtKB-KW"/>
</dbReference>
<comment type="similarity">
    <text evidence="1">Belongs to the paxM FAD-dependent monooxygenase family.</text>
</comment>
<evidence type="ECO:0000256" key="5">
    <source>
        <dbReference type="ARBA" id="ARBA00023033"/>
    </source>
</evidence>
<gene>
    <name evidence="7" type="primary">OpS4_2</name>
    <name evidence="7" type="ORF">G6M90_00g079410</name>
</gene>
<organism evidence="7 8">
    <name type="scientific">Metarhizium brunneum</name>
    <dbReference type="NCBI Taxonomy" id="500148"/>
    <lineage>
        <taxon>Eukaryota</taxon>
        <taxon>Fungi</taxon>
        <taxon>Dikarya</taxon>
        <taxon>Ascomycota</taxon>
        <taxon>Pezizomycotina</taxon>
        <taxon>Sordariomycetes</taxon>
        <taxon>Hypocreomycetidae</taxon>
        <taxon>Hypocreales</taxon>
        <taxon>Clavicipitaceae</taxon>
        <taxon>Metarhizium</taxon>
    </lineage>
</organism>
<keyword evidence="3" id="KW-0274">FAD</keyword>
<name>A0A7D5Z296_9HYPO</name>
<dbReference type="Gene3D" id="3.50.50.60">
    <property type="entry name" value="FAD/NAD(P)-binding domain"/>
    <property type="match status" value="1"/>
</dbReference>
<keyword evidence="4" id="KW-0560">Oxidoreductase</keyword>
<proteinExistence type="inferred from homology"/>
<dbReference type="Proteomes" id="UP000510686">
    <property type="component" value="Chromosome 4"/>
</dbReference>
<dbReference type="GO" id="GO:0071949">
    <property type="term" value="F:FAD binding"/>
    <property type="evidence" value="ECO:0007669"/>
    <property type="project" value="InterPro"/>
</dbReference>
<dbReference type="PANTHER" id="PTHR13789:SF215">
    <property type="entry name" value="FAD-BINDING DOMAIN-CONTAINING PROTEIN-RELATED"/>
    <property type="match status" value="1"/>
</dbReference>
<protein>
    <submittedName>
        <fullName evidence="7">FAD-dependent monooxygenase OpS4</fullName>
    </submittedName>
</protein>
<evidence type="ECO:0000259" key="6">
    <source>
        <dbReference type="Pfam" id="PF01494"/>
    </source>
</evidence>
<evidence type="ECO:0000256" key="2">
    <source>
        <dbReference type="ARBA" id="ARBA00022630"/>
    </source>
</evidence>
<dbReference type="AlphaFoldDB" id="A0A7D5Z296"/>
<dbReference type="EMBL" id="CP058935">
    <property type="protein sequence ID" value="QLI70405.1"/>
    <property type="molecule type" value="Genomic_DNA"/>
</dbReference>
<evidence type="ECO:0000313" key="8">
    <source>
        <dbReference type="Proteomes" id="UP000510686"/>
    </source>
</evidence>
<evidence type="ECO:0000256" key="4">
    <source>
        <dbReference type="ARBA" id="ARBA00023002"/>
    </source>
</evidence>
<accession>A0A7D5Z296</accession>
<dbReference type="PRINTS" id="PR00420">
    <property type="entry name" value="RNGMNOXGNASE"/>
</dbReference>
<dbReference type="SUPFAM" id="SSF51905">
    <property type="entry name" value="FAD/NAD(P)-binding domain"/>
    <property type="match status" value="1"/>
</dbReference>
<evidence type="ECO:0000313" key="7">
    <source>
        <dbReference type="EMBL" id="QLI70405.1"/>
    </source>
</evidence>
<dbReference type="OrthoDB" id="9993796at2759"/>
<feature type="domain" description="FAD-binding" evidence="6">
    <location>
        <begin position="149"/>
        <end position="360"/>
    </location>
</feature>
<dbReference type="InterPro" id="IPR036188">
    <property type="entry name" value="FAD/NAD-bd_sf"/>
</dbReference>
<keyword evidence="8" id="KW-1185">Reference proteome</keyword>
<evidence type="ECO:0000256" key="1">
    <source>
        <dbReference type="ARBA" id="ARBA00007992"/>
    </source>
</evidence>
<keyword evidence="2" id="KW-0285">Flavoprotein</keyword>
<dbReference type="InterPro" id="IPR002938">
    <property type="entry name" value="FAD-bd"/>
</dbReference>
<dbReference type="InterPro" id="IPR050493">
    <property type="entry name" value="FAD-dep_Monooxygenase_BioMet"/>
</dbReference>
<dbReference type="RefSeq" id="XP_065987002.1">
    <property type="nucleotide sequence ID" value="XM_066131133.1"/>
</dbReference>
<sequence length="450" mass="49986">MLNVVIVGAGIAGLSAAISLRRAGHCVHLYEKSSMNDEFGAAIHVPPNASRFLTAWGLDPVQWRWVEARHADLVDPFTLQPRAALYNDKSSASVGGLPLWLSHRVDLHNALKWMATRSDGPGAPATIHLDSLVMALDPWKPSITLATGREICGDLVIAADGVHSIAPEAILGRKVVPVDPVNANCCYRFLIPLETLEADPETKFFTEGHEGYCRLFAEDKSLRRLVVYPCRNNTLLNFAGLFHEPETKSDRKENWHATVDIHHVIDTISDFDDRLLKVISKATDVKRWPLLYRHPLPTWSKGRLTLAGDSAHPMLPHQGQGGAQGLEDGLALGIILCGAETPAEIERRLEIYYTTRHRRTSVIQILSNVGADQADLVRDQLRQYMSDDEIPRDYQEAMSHNFGFDVVRTTLTAMKEYDPSFRLPDDFFDGPVIGVPGRCKDFANDGFPSA</sequence>